<evidence type="ECO:0000259" key="2">
    <source>
        <dbReference type="Pfam" id="PF21365"/>
    </source>
</evidence>
<name>A0A382HBR7_9ZZZZ</name>
<dbReference type="EMBL" id="UINC01060330">
    <property type="protein sequence ID" value="SVB84730.1"/>
    <property type="molecule type" value="Genomic_DNA"/>
</dbReference>
<organism evidence="3">
    <name type="scientific">marine metagenome</name>
    <dbReference type="NCBI Taxonomy" id="408172"/>
    <lineage>
        <taxon>unclassified sequences</taxon>
        <taxon>metagenomes</taxon>
        <taxon>ecological metagenomes</taxon>
    </lineage>
</organism>
<sequence>PVYKTVDTKLWSFYLPPGKWTDFTTGIEYEGGKTITGYDVSDYKFPVLVREGGIIPMYPKSYYDDNRFQQKPRDPLTLDIYPSMEKTQFKLFEDDGITYKFKTDSLYNITLIECDPVSRPDAVVINISGQYKGRGYTGMPEKRNYYLTIHGDKPREVFIEEYGLTEIQDISELNNAEDGWHFDPGKNVTRIKVKTKVAKASFSTSIFRGSS</sequence>
<dbReference type="InterPro" id="IPR048395">
    <property type="entry name" value="Glyco_hydro_31_C"/>
</dbReference>
<dbReference type="PANTHER" id="PTHR43863">
    <property type="entry name" value="HYDROLASE, PUTATIVE (AFU_ORTHOLOGUE AFUA_1G03140)-RELATED"/>
    <property type="match status" value="1"/>
</dbReference>
<evidence type="ECO:0000313" key="3">
    <source>
        <dbReference type="EMBL" id="SVB84730.1"/>
    </source>
</evidence>
<accession>A0A382HBR7</accession>
<feature type="non-terminal residue" evidence="3">
    <location>
        <position position="1"/>
    </location>
</feature>
<dbReference type="Gene3D" id="2.60.40.1180">
    <property type="entry name" value="Golgi alpha-mannosidase II"/>
    <property type="match status" value="2"/>
</dbReference>
<dbReference type="InterPro" id="IPR013780">
    <property type="entry name" value="Glyco_hydro_b"/>
</dbReference>
<reference evidence="3" key="1">
    <citation type="submission" date="2018-05" db="EMBL/GenBank/DDBJ databases">
        <authorList>
            <person name="Lanie J.A."/>
            <person name="Ng W.-L."/>
            <person name="Kazmierczak K.M."/>
            <person name="Andrzejewski T.M."/>
            <person name="Davidsen T.M."/>
            <person name="Wayne K.J."/>
            <person name="Tettelin H."/>
            <person name="Glass J.I."/>
            <person name="Rusch D."/>
            <person name="Podicherti R."/>
            <person name="Tsui H.-C.T."/>
            <person name="Winkler M.E."/>
        </authorList>
    </citation>
    <scope>NUCLEOTIDE SEQUENCE</scope>
</reference>
<protein>
    <submittedName>
        <fullName evidence="3">Uncharacterized protein</fullName>
    </submittedName>
</protein>
<dbReference type="AlphaFoldDB" id="A0A382HBR7"/>
<feature type="domain" description="Glycosyl hydrolase family 31 C-terminal" evidence="2">
    <location>
        <begin position="1"/>
        <end position="55"/>
    </location>
</feature>
<feature type="domain" description="DUF5110" evidence="1">
    <location>
        <begin position="75"/>
        <end position="151"/>
    </location>
</feature>
<gene>
    <name evidence="3" type="ORF">METZ01_LOCUS237584</name>
</gene>
<dbReference type="InterPro" id="IPR051816">
    <property type="entry name" value="Glycosyl_Hydrolase_31"/>
</dbReference>
<dbReference type="Pfam" id="PF21365">
    <property type="entry name" value="Glyco_hydro_31_3rd"/>
    <property type="match status" value="1"/>
</dbReference>
<dbReference type="Pfam" id="PF17137">
    <property type="entry name" value="DUF5110"/>
    <property type="match status" value="1"/>
</dbReference>
<proteinExistence type="predicted"/>
<dbReference type="PANTHER" id="PTHR43863:SF2">
    <property type="entry name" value="MALTASE-GLUCOAMYLASE"/>
    <property type="match status" value="1"/>
</dbReference>
<evidence type="ECO:0000259" key="1">
    <source>
        <dbReference type="Pfam" id="PF17137"/>
    </source>
</evidence>
<dbReference type="InterPro" id="IPR033403">
    <property type="entry name" value="DUF5110"/>
</dbReference>